<dbReference type="EMBL" id="BPQG01000132">
    <property type="protein sequence ID" value="GJD47226.1"/>
    <property type="molecule type" value="Genomic_DNA"/>
</dbReference>
<reference evidence="1 2" key="1">
    <citation type="journal article" date="2021" name="Front. Microbiol.">
        <title>Comprehensive Comparative Genomics and Phenotyping of Methylobacterium Species.</title>
        <authorList>
            <person name="Alessa O."/>
            <person name="Ogura Y."/>
            <person name="Fujitani Y."/>
            <person name="Takami H."/>
            <person name="Hayashi T."/>
            <person name="Sahin N."/>
            <person name="Tani A."/>
        </authorList>
    </citation>
    <scope>NUCLEOTIDE SEQUENCE [LARGE SCALE GENOMIC DNA]</scope>
    <source>
        <strain evidence="1 2">DSM 23679</strain>
    </source>
</reference>
<evidence type="ECO:0000313" key="1">
    <source>
        <dbReference type="EMBL" id="GJD47226.1"/>
    </source>
</evidence>
<proteinExistence type="predicted"/>
<dbReference type="RefSeq" id="WP_238273346.1">
    <property type="nucleotide sequence ID" value="NZ_BPQG01000132.1"/>
</dbReference>
<dbReference type="Proteomes" id="UP001055117">
    <property type="component" value="Unassembled WGS sequence"/>
</dbReference>
<sequence length="225" mass="25233">MTESGEAIFERVRQNLAVAEGSLNEIQSSLPRTISWIQREWMIANQNHARALLTGAKISLLEAGTAWAIGSNRGAASSLRVFTENTIAWLYYKDHPVEYNMVIVNGADLLLPKAVQSYLKLVDLGFEKNYSLLSKYAKRSTEYFYTAVSQFVHAHPAFAADHLKLEESAISVPRDPGFLKLVEMTDEFISDCYAVVYRHSWDDLPVAARADIELRLGAKVSSFLN</sequence>
<organism evidence="1 2">
    <name type="scientific">Methylobacterium cerastii</name>
    <dbReference type="NCBI Taxonomy" id="932741"/>
    <lineage>
        <taxon>Bacteria</taxon>
        <taxon>Pseudomonadati</taxon>
        <taxon>Pseudomonadota</taxon>
        <taxon>Alphaproteobacteria</taxon>
        <taxon>Hyphomicrobiales</taxon>
        <taxon>Methylobacteriaceae</taxon>
        <taxon>Methylobacterium</taxon>
    </lineage>
</organism>
<accession>A0ABQ4QR87</accession>
<evidence type="ECO:0000313" key="2">
    <source>
        <dbReference type="Proteomes" id="UP001055117"/>
    </source>
</evidence>
<gene>
    <name evidence="1" type="ORF">AFCDBAGC_5118</name>
</gene>
<comment type="caution">
    <text evidence="1">The sequence shown here is derived from an EMBL/GenBank/DDBJ whole genome shotgun (WGS) entry which is preliminary data.</text>
</comment>
<name>A0ABQ4QR87_9HYPH</name>
<protein>
    <submittedName>
        <fullName evidence="1">Uncharacterized protein</fullName>
    </submittedName>
</protein>
<keyword evidence="2" id="KW-1185">Reference proteome</keyword>